<reference evidence="2" key="1">
    <citation type="journal article" date="2023" name="G3 (Bethesda)">
        <title>Genome assembly and association tests identify interacting loci associated with vigor, precocity, and sex in interspecific pistachio rootstocks.</title>
        <authorList>
            <person name="Palmer W."/>
            <person name="Jacygrad E."/>
            <person name="Sagayaradj S."/>
            <person name="Cavanaugh K."/>
            <person name="Han R."/>
            <person name="Bertier L."/>
            <person name="Beede B."/>
            <person name="Kafkas S."/>
            <person name="Golino D."/>
            <person name="Preece J."/>
            <person name="Michelmore R."/>
        </authorList>
    </citation>
    <scope>NUCLEOTIDE SEQUENCE [LARGE SCALE GENOMIC DNA]</scope>
</reference>
<keyword evidence="2" id="KW-1185">Reference proteome</keyword>
<accession>A0ACC1BBS0</accession>
<name>A0ACC1BBS0_9ROSI</name>
<gene>
    <name evidence="1" type="ORF">Patl1_27961</name>
</gene>
<evidence type="ECO:0000313" key="2">
    <source>
        <dbReference type="Proteomes" id="UP001164250"/>
    </source>
</evidence>
<protein>
    <submittedName>
        <fullName evidence="1">Uncharacterized protein</fullName>
    </submittedName>
</protein>
<dbReference type="Proteomes" id="UP001164250">
    <property type="component" value="Chromosome 5"/>
</dbReference>
<evidence type="ECO:0000313" key="1">
    <source>
        <dbReference type="EMBL" id="KAJ0096351.1"/>
    </source>
</evidence>
<dbReference type="EMBL" id="CM047901">
    <property type="protein sequence ID" value="KAJ0096351.1"/>
    <property type="molecule type" value="Genomic_DNA"/>
</dbReference>
<comment type="caution">
    <text evidence="1">The sequence shown here is derived from an EMBL/GenBank/DDBJ whole genome shotgun (WGS) entry which is preliminary data.</text>
</comment>
<sequence length="110" mass="12641">MKLKLECKVKTVKFEVFSAVELLSWQLLSRKTMKLKLECRVKTVKLSAMYLPNVWRAYMSNWVVQSNYGIIVKVLRTVSLSNTAVNQNEVVQNEVVICSAVVLYASRIIE</sequence>
<organism evidence="1 2">
    <name type="scientific">Pistacia atlantica</name>
    <dbReference type="NCBI Taxonomy" id="434234"/>
    <lineage>
        <taxon>Eukaryota</taxon>
        <taxon>Viridiplantae</taxon>
        <taxon>Streptophyta</taxon>
        <taxon>Embryophyta</taxon>
        <taxon>Tracheophyta</taxon>
        <taxon>Spermatophyta</taxon>
        <taxon>Magnoliopsida</taxon>
        <taxon>eudicotyledons</taxon>
        <taxon>Gunneridae</taxon>
        <taxon>Pentapetalae</taxon>
        <taxon>rosids</taxon>
        <taxon>malvids</taxon>
        <taxon>Sapindales</taxon>
        <taxon>Anacardiaceae</taxon>
        <taxon>Pistacia</taxon>
    </lineage>
</organism>
<proteinExistence type="predicted"/>